<dbReference type="InterPro" id="IPR038501">
    <property type="entry name" value="Spore_GerAC_C_sf"/>
</dbReference>
<dbReference type="PANTHER" id="PTHR35789:SF1">
    <property type="entry name" value="SPORE GERMINATION PROTEIN B3"/>
    <property type="match status" value="1"/>
</dbReference>
<evidence type="ECO:0000313" key="2">
    <source>
        <dbReference type="EMBL" id="MPN20620.1"/>
    </source>
</evidence>
<accession>A0A645G3X6</accession>
<dbReference type="GO" id="GO:0016020">
    <property type="term" value="C:membrane"/>
    <property type="evidence" value="ECO:0007669"/>
    <property type="project" value="InterPro"/>
</dbReference>
<dbReference type="Gene3D" id="3.30.300.210">
    <property type="entry name" value="Nutrient germinant receptor protein C, domain 3"/>
    <property type="match status" value="1"/>
</dbReference>
<sequence>MVDTLSVDMTEDIQILQGKLKRGKRVVYKEGHPIDFEIEGIEKKIKVKENDDKLEFDINLNLEGEIKGYYVGKEVLSRTFIEELETNLGKSLKDENERLVKALQSKYESDLLDLREYVQKFHPFIWNKVKDNWDEVYKSAKVNVNCVVNVRRIGQVK</sequence>
<dbReference type="EMBL" id="VSSQ01068425">
    <property type="protein sequence ID" value="MPN20620.1"/>
    <property type="molecule type" value="Genomic_DNA"/>
</dbReference>
<dbReference type="Pfam" id="PF05504">
    <property type="entry name" value="Spore_GerAC"/>
    <property type="match status" value="1"/>
</dbReference>
<dbReference type="PANTHER" id="PTHR35789">
    <property type="entry name" value="SPORE GERMINATION PROTEIN B3"/>
    <property type="match status" value="1"/>
</dbReference>
<comment type="caution">
    <text evidence="2">The sequence shown here is derived from an EMBL/GenBank/DDBJ whole genome shotgun (WGS) entry which is preliminary data.</text>
</comment>
<dbReference type="InterPro" id="IPR008844">
    <property type="entry name" value="Spore_GerAC-like"/>
</dbReference>
<organism evidence="2">
    <name type="scientific">bioreactor metagenome</name>
    <dbReference type="NCBI Taxonomy" id="1076179"/>
    <lineage>
        <taxon>unclassified sequences</taxon>
        <taxon>metagenomes</taxon>
        <taxon>ecological metagenomes</taxon>
    </lineage>
</organism>
<name>A0A645G3X6_9ZZZZ</name>
<proteinExistence type="predicted"/>
<dbReference type="InterPro" id="IPR046953">
    <property type="entry name" value="Spore_GerAC-like_C"/>
</dbReference>
<dbReference type="GO" id="GO:0009847">
    <property type="term" value="P:spore germination"/>
    <property type="evidence" value="ECO:0007669"/>
    <property type="project" value="InterPro"/>
</dbReference>
<protein>
    <submittedName>
        <fullName evidence="2">Spore germination protein B3</fullName>
    </submittedName>
</protein>
<gene>
    <name evidence="2" type="primary">gerBC_10</name>
    <name evidence="2" type="ORF">SDC9_167999</name>
</gene>
<dbReference type="AlphaFoldDB" id="A0A645G3X6"/>
<reference evidence="2" key="1">
    <citation type="submission" date="2019-08" db="EMBL/GenBank/DDBJ databases">
        <authorList>
            <person name="Kucharzyk K."/>
            <person name="Murdoch R.W."/>
            <person name="Higgins S."/>
            <person name="Loffler F."/>
        </authorList>
    </citation>
    <scope>NUCLEOTIDE SEQUENCE</scope>
</reference>
<feature type="domain" description="Spore germination GerAC-like C-terminal" evidence="1">
    <location>
        <begin position="1"/>
        <end position="154"/>
    </location>
</feature>
<evidence type="ECO:0000259" key="1">
    <source>
        <dbReference type="Pfam" id="PF05504"/>
    </source>
</evidence>